<proteinExistence type="predicted"/>
<dbReference type="EMBL" id="AP022620">
    <property type="protein sequence ID" value="BBZ76350.1"/>
    <property type="molecule type" value="Genomic_DNA"/>
</dbReference>
<organism evidence="8 9">
    <name type="scientific">Mycolicibacterium anyangense</name>
    <dbReference type="NCBI Taxonomy" id="1431246"/>
    <lineage>
        <taxon>Bacteria</taxon>
        <taxon>Bacillati</taxon>
        <taxon>Actinomycetota</taxon>
        <taxon>Actinomycetes</taxon>
        <taxon>Mycobacteriales</taxon>
        <taxon>Mycobacteriaceae</taxon>
        <taxon>Mycolicibacterium</taxon>
    </lineage>
</organism>
<sequence>MMHMTGKTASAAGSWRELLGNHLGATVVLAGGVAIYAINEFITMSLLPSAVADIGGERLYAWVTTVYLVSSVVAATTVGPLLTRFGPRSSYLGALLSFAAGSVLCAAAPSMELLLLGRVAQGLAGGVLAGLGYAVISAALPDRLWTRASAVVSAMWGIGTLVGPATGGLFAQFGFWRGGFGSLAVLAVAMSVLVPIALPARVEAPSEEPRTGIPIWSLLLLGLAALAVSAAAIPRNPTVIAGLLVVGVVLVGTFLVVDRRLTAAVLPRLAFAPGPLKWIYLTLGLLMAATMVDMYVPLFGQRLGGLAPIFAGFLGAALSVGWTVGEIASASITNARRTVQVVAVAPLVMAMGLAIAALTQSDHASTQLVLVWAAALALTGAGIGMAWPHLSAWAMGSVVDDPPQQAVAAAAISTVQLMCGAFGAGLAGVVVNLRDVPDVSSSRWMFGSFAIVAAVGVVASVRSGRGRVDA</sequence>
<feature type="transmembrane region" description="Helical" evidence="6">
    <location>
        <begin position="148"/>
        <end position="173"/>
    </location>
</feature>
<accession>A0A6N4W358</accession>
<name>A0A6N4W358_9MYCO</name>
<keyword evidence="3 6" id="KW-0812">Transmembrane</keyword>
<dbReference type="InterPro" id="IPR011701">
    <property type="entry name" value="MFS"/>
</dbReference>
<reference evidence="8 9" key="1">
    <citation type="journal article" date="2019" name="Emerg. Microbes Infect.">
        <title>Comprehensive subspecies identification of 175 nontuberculous mycobacteria species based on 7547 genomic profiles.</title>
        <authorList>
            <person name="Matsumoto Y."/>
            <person name="Kinjo T."/>
            <person name="Motooka D."/>
            <person name="Nabeya D."/>
            <person name="Jung N."/>
            <person name="Uechi K."/>
            <person name="Horii T."/>
            <person name="Iida T."/>
            <person name="Fujita J."/>
            <person name="Nakamura S."/>
        </authorList>
    </citation>
    <scope>NUCLEOTIDE SEQUENCE [LARGE SCALE GENOMIC DNA]</scope>
    <source>
        <strain evidence="8 9">JCM 30275</strain>
    </source>
</reference>
<feature type="transmembrane region" description="Helical" evidence="6">
    <location>
        <begin position="337"/>
        <end position="358"/>
    </location>
</feature>
<feature type="transmembrane region" description="Helical" evidence="6">
    <location>
        <begin position="370"/>
        <end position="394"/>
    </location>
</feature>
<keyword evidence="2" id="KW-0813">Transport</keyword>
<feature type="transmembrane region" description="Helical" evidence="6">
    <location>
        <begin position="212"/>
        <end position="233"/>
    </location>
</feature>
<feature type="transmembrane region" description="Helical" evidence="6">
    <location>
        <begin position="443"/>
        <end position="461"/>
    </location>
</feature>
<dbReference type="GO" id="GO:0005886">
    <property type="term" value="C:plasma membrane"/>
    <property type="evidence" value="ECO:0007669"/>
    <property type="project" value="UniProtKB-SubCell"/>
</dbReference>
<keyword evidence="4 6" id="KW-1133">Transmembrane helix</keyword>
<feature type="transmembrane region" description="Helical" evidence="6">
    <location>
        <begin position="305"/>
        <end position="325"/>
    </location>
</feature>
<dbReference type="Proteomes" id="UP000467249">
    <property type="component" value="Chromosome"/>
</dbReference>
<dbReference type="GO" id="GO:0022857">
    <property type="term" value="F:transmembrane transporter activity"/>
    <property type="evidence" value="ECO:0007669"/>
    <property type="project" value="InterPro"/>
</dbReference>
<evidence type="ECO:0000313" key="9">
    <source>
        <dbReference type="Proteomes" id="UP000467249"/>
    </source>
</evidence>
<evidence type="ECO:0000256" key="6">
    <source>
        <dbReference type="SAM" id="Phobius"/>
    </source>
</evidence>
<dbReference type="InterPro" id="IPR020846">
    <property type="entry name" value="MFS_dom"/>
</dbReference>
<dbReference type="AlphaFoldDB" id="A0A6N4W358"/>
<dbReference type="PANTHER" id="PTHR23501">
    <property type="entry name" value="MAJOR FACILITATOR SUPERFAMILY"/>
    <property type="match status" value="1"/>
</dbReference>
<dbReference type="InterPro" id="IPR036259">
    <property type="entry name" value="MFS_trans_sf"/>
</dbReference>
<feature type="transmembrane region" description="Helical" evidence="6">
    <location>
        <begin position="91"/>
        <end position="109"/>
    </location>
</feature>
<dbReference type="KEGG" id="many:MANY_16870"/>
<protein>
    <submittedName>
        <fullName evidence="8">MFS transporter</fullName>
    </submittedName>
</protein>
<evidence type="ECO:0000256" key="3">
    <source>
        <dbReference type="ARBA" id="ARBA00022692"/>
    </source>
</evidence>
<feature type="domain" description="Major facilitator superfamily (MFS) profile" evidence="7">
    <location>
        <begin position="25"/>
        <end position="465"/>
    </location>
</feature>
<feature type="transmembrane region" description="Helical" evidence="6">
    <location>
        <begin position="21"/>
        <end position="39"/>
    </location>
</feature>
<dbReference type="PROSITE" id="PS50850">
    <property type="entry name" value="MFS"/>
    <property type="match status" value="1"/>
</dbReference>
<dbReference type="Pfam" id="PF07690">
    <property type="entry name" value="MFS_1"/>
    <property type="match status" value="1"/>
</dbReference>
<dbReference type="SUPFAM" id="SSF103473">
    <property type="entry name" value="MFS general substrate transporter"/>
    <property type="match status" value="1"/>
</dbReference>
<feature type="transmembrane region" description="Helical" evidence="6">
    <location>
        <begin position="406"/>
        <end position="431"/>
    </location>
</feature>
<keyword evidence="9" id="KW-1185">Reference proteome</keyword>
<comment type="subcellular location">
    <subcellularLocation>
        <location evidence="1">Cell membrane</location>
        <topology evidence="1">Multi-pass membrane protein</topology>
    </subcellularLocation>
</comment>
<feature type="transmembrane region" description="Helical" evidence="6">
    <location>
        <begin position="278"/>
        <end position="299"/>
    </location>
</feature>
<keyword evidence="5 6" id="KW-0472">Membrane</keyword>
<evidence type="ECO:0000256" key="5">
    <source>
        <dbReference type="ARBA" id="ARBA00023136"/>
    </source>
</evidence>
<gene>
    <name evidence="8" type="ORF">MANY_16870</name>
</gene>
<feature type="transmembrane region" description="Helical" evidence="6">
    <location>
        <begin position="59"/>
        <end position="79"/>
    </location>
</feature>
<evidence type="ECO:0000313" key="8">
    <source>
        <dbReference type="EMBL" id="BBZ76350.1"/>
    </source>
</evidence>
<dbReference type="PANTHER" id="PTHR23501:SF154">
    <property type="entry name" value="MULTIDRUG-EFFLUX TRANSPORTER RV1634-RELATED"/>
    <property type="match status" value="1"/>
</dbReference>
<evidence type="ECO:0000256" key="1">
    <source>
        <dbReference type="ARBA" id="ARBA00004651"/>
    </source>
</evidence>
<feature type="transmembrane region" description="Helical" evidence="6">
    <location>
        <begin position="239"/>
        <end position="257"/>
    </location>
</feature>
<dbReference type="Gene3D" id="1.20.1250.20">
    <property type="entry name" value="MFS general substrate transporter like domains"/>
    <property type="match status" value="2"/>
</dbReference>
<evidence type="ECO:0000259" key="7">
    <source>
        <dbReference type="PROSITE" id="PS50850"/>
    </source>
</evidence>
<feature type="transmembrane region" description="Helical" evidence="6">
    <location>
        <begin position="179"/>
        <end position="200"/>
    </location>
</feature>
<evidence type="ECO:0000256" key="4">
    <source>
        <dbReference type="ARBA" id="ARBA00022989"/>
    </source>
</evidence>
<feature type="transmembrane region" description="Helical" evidence="6">
    <location>
        <begin position="115"/>
        <end position="136"/>
    </location>
</feature>
<evidence type="ECO:0000256" key="2">
    <source>
        <dbReference type="ARBA" id="ARBA00022448"/>
    </source>
</evidence>